<comment type="caution">
    <text evidence="3">The sequence shown here is derived from an EMBL/GenBank/DDBJ whole genome shotgun (WGS) entry which is preliminary data.</text>
</comment>
<proteinExistence type="predicted"/>
<evidence type="ECO:0000313" key="4">
    <source>
        <dbReference type="Proteomes" id="UP000664654"/>
    </source>
</evidence>
<evidence type="ECO:0000259" key="2">
    <source>
        <dbReference type="Pfam" id="PF18433"/>
    </source>
</evidence>
<sequence length="475" mass="52215">MNIGELKAFLGEKQSYVGRSELQNQLRETGLRQAASQQQNAVTLSNAVESRSFVSLKVFSGALNESLTLDGRRPNLGVPKAEQAAEQKSLFDFEEVARNVLRFVGGAIKHAQAKGMDNDELTKMFEQARNGVAKGIKMAEKDLAGLMNDEISSGISKSREMIEEGIEKLERDVFGKNEEGEQDQVSQLGVYQSVSYSREDRSELSVRTHDGDEVTIRFEDLRQFELNRSLLISSGQQNEEAGKGEIQPVPIGAPAGQGVITDQQAAAESDKANEENDGEQRTQGTSPGLQAQQNYLYYERAGFSFSVQGSLDEGELDALGELVGNAAELADEFFNGDVEKAFNQALELGFNESELTGYALQLTRHEQVRVIQTYEAISHNEEKGATPEASNQVKPVAHYLERMLDVVEQSREQLENGRAYENLINGLVNKVLNLETPELISAINRFHSFNQRLLDNLPSAVNAGEAGSATETSEG</sequence>
<organism evidence="3 4">
    <name type="scientific">Bowmanella dokdonensis</name>
    <dbReference type="NCBI Taxonomy" id="751969"/>
    <lineage>
        <taxon>Bacteria</taxon>
        <taxon>Pseudomonadati</taxon>
        <taxon>Pseudomonadota</taxon>
        <taxon>Gammaproteobacteria</taxon>
        <taxon>Alteromonadales</taxon>
        <taxon>Alteromonadaceae</taxon>
        <taxon>Bowmanella</taxon>
    </lineage>
</organism>
<reference evidence="3" key="1">
    <citation type="submission" date="2021-03" db="EMBL/GenBank/DDBJ databases">
        <title>novel species isolated from a fishpond in China.</title>
        <authorList>
            <person name="Lu H."/>
            <person name="Cai Z."/>
        </authorList>
    </citation>
    <scope>NUCLEOTIDE SEQUENCE</scope>
    <source>
        <strain evidence="3">JCM 30855</strain>
    </source>
</reference>
<dbReference type="Pfam" id="PF18433">
    <property type="entry name" value="DUF5610"/>
    <property type="match status" value="1"/>
</dbReference>
<feature type="compositionally biased region" description="Basic and acidic residues" evidence="1">
    <location>
        <begin position="268"/>
        <end position="280"/>
    </location>
</feature>
<dbReference type="InterPro" id="IPR041651">
    <property type="entry name" value="DUF5610"/>
</dbReference>
<name>A0A939DT16_9ALTE</name>
<feature type="domain" description="DUF5610" evidence="2">
    <location>
        <begin position="77"/>
        <end position="169"/>
    </location>
</feature>
<dbReference type="Proteomes" id="UP000664654">
    <property type="component" value="Unassembled WGS sequence"/>
</dbReference>
<protein>
    <submittedName>
        <fullName evidence="3">DUF5610 domain-containing protein</fullName>
    </submittedName>
</protein>
<dbReference type="AlphaFoldDB" id="A0A939DT16"/>
<feature type="region of interest" description="Disordered" evidence="1">
    <location>
        <begin position="235"/>
        <end position="290"/>
    </location>
</feature>
<dbReference type="RefSeq" id="WP_206575519.1">
    <property type="nucleotide sequence ID" value="NZ_JAFKCV010000018.1"/>
</dbReference>
<keyword evidence="4" id="KW-1185">Reference proteome</keyword>
<feature type="compositionally biased region" description="Polar residues" evidence="1">
    <location>
        <begin position="281"/>
        <end position="290"/>
    </location>
</feature>
<evidence type="ECO:0000313" key="3">
    <source>
        <dbReference type="EMBL" id="MBN7827406.1"/>
    </source>
</evidence>
<dbReference type="EMBL" id="JAFKCV010000018">
    <property type="protein sequence ID" value="MBN7827406.1"/>
    <property type="molecule type" value="Genomic_DNA"/>
</dbReference>
<accession>A0A939DT16</accession>
<gene>
    <name evidence="3" type="ORF">J0A66_19410</name>
</gene>
<evidence type="ECO:0000256" key="1">
    <source>
        <dbReference type="SAM" id="MobiDB-lite"/>
    </source>
</evidence>